<dbReference type="Proteomes" id="UP000244855">
    <property type="component" value="Unassembled WGS sequence"/>
</dbReference>
<reference evidence="1 2" key="1">
    <citation type="journal article" date="2018" name="Sci. Rep.">
        <title>Comparative genomics provides insights into the lifestyle and reveals functional heterogeneity of dark septate endophytic fungi.</title>
        <authorList>
            <person name="Knapp D.G."/>
            <person name="Nemeth J.B."/>
            <person name="Barry K."/>
            <person name="Hainaut M."/>
            <person name="Henrissat B."/>
            <person name="Johnson J."/>
            <person name="Kuo A."/>
            <person name="Lim J.H.P."/>
            <person name="Lipzen A."/>
            <person name="Nolan M."/>
            <person name="Ohm R.A."/>
            <person name="Tamas L."/>
            <person name="Grigoriev I.V."/>
            <person name="Spatafora J.W."/>
            <person name="Nagy L.G."/>
            <person name="Kovacs G.M."/>
        </authorList>
    </citation>
    <scope>NUCLEOTIDE SEQUENCE [LARGE SCALE GENOMIC DNA]</scope>
    <source>
        <strain evidence="1 2">DSE2036</strain>
    </source>
</reference>
<organism evidence="1 2">
    <name type="scientific">Periconia macrospinosa</name>
    <dbReference type="NCBI Taxonomy" id="97972"/>
    <lineage>
        <taxon>Eukaryota</taxon>
        <taxon>Fungi</taxon>
        <taxon>Dikarya</taxon>
        <taxon>Ascomycota</taxon>
        <taxon>Pezizomycotina</taxon>
        <taxon>Dothideomycetes</taxon>
        <taxon>Pleosporomycetidae</taxon>
        <taxon>Pleosporales</taxon>
        <taxon>Massarineae</taxon>
        <taxon>Periconiaceae</taxon>
        <taxon>Periconia</taxon>
    </lineage>
</organism>
<protein>
    <submittedName>
        <fullName evidence="1">Uncharacterized protein</fullName>
    </submittedName>
</protein>
<keyword evidence="2" id="KW-1185">Reference proteome</keyword>
<sequence>MPQVYHSTPLPCPALHSTALPCTALHCTALHCTALLLLLHTPRPAVLFPSFCGRFLERLPAMLCNHLPQLPAGLGFAGSARQMFRHYGFAWSCRLPGKRLKASSVTVAARVWLAGTLAMLAPWHPQTASSSPTGADWAERVNIHVLIRTGPCLARVAASVCRLYLCSLSLQVTARELL</sequence>
<dbReference type="AlphaFoldDB" id="A0A2V1DH60"/>
<evidence type="ECO:0000313" key="1">
    <source>
        <dbReference type="EMBL" id="PVH97285.1"/>
    </source>
</evidence>
<gene>
    <name evidence="1" type="ORF">DM02DRAFT_87033</name>
</gene>
<accession>A0A2V1DH60</accession>
<evidence type="ECO:0000313" key="2">
    <source>
        <dbReference type="Proteomes" id="UP000244855"/>
    </source>
</evidence>
<proteinExistence type="predicted"/>
<dbReference type="EMBL" id="KZ805440">
    <property type="protein sequence ID" value="PVH97285.1"/>
    <property type="molecule type" value="Genomic_DNA"/>
</dbReference>
<name>A0A2V1DH60_9PLEO</name>